<dbReference type="NCBIfam" id="NF004846">
    <property type="entry name" value="PRK06197.1"/>
    <property type="match status" value="1"/>
</dbReference>
<evidence type="ECO:0000313" key="4">
    <source>
        <dbReference type="EMBL" id="ORB11963.1"/>
    </source>
</evidence>
<evidence type="ECO:0000313" key="6">
    <source>
        <dbReference type="Proteomes" id="UP000466894"/>
    </source>
</evidence>
<keyword evidence="1" id="KW-0560">Oxidoreductase</keyword>
<dbReference type="EMBL" id="MVIC01000040">
    <property type="protein sequence ID" value="ORB11963.1"/>
    <property type="molecule type" value="Genomic_DNA"/>
</dbReference>
<dbReference type="KEGG" id="mnv:MNVI_45350"/>
<gene>
    <name evidence="4" type="ORF">BST37_17425</name>
    <name evidence="3" type="ORF">MNVI_45350</name>
</gene>
<accession>A0A7I7PKQ3</accession>
<dbReference type="NCBIfam" id="NF004513">
    <property type="entry name" value="PRK05854.1"/>
    <property type="match status" value="1"/>
</dbReference>
<dbReference type="OrthoDB" id="4449798at2"/>
<dbReference type="Pfam" id="PF00106">
    <property type="entry name" value="adh_short"/>
    <property type="match status" value="1"/>
</dbReference>
<sequence length="318" mass="33923">MATNLAVTVPDLSGKLAVVTGSNSGLGFGLTRRLAAAGADVVMAIRNRAKGEAAIAEIRATVPDAKLTIKNLDLSSLASVAALGEELNAEGRPIDILINNAGVMTPPERDTTADGFELQFGSNHLGHFALTGHVLPLLRAAEHARVVSLSSLAARQSGKIHFDDLQFEKSYAAMQAYGQSKLAVLMFARELDRRSREAGWGIMSNAAHPGLTKTNLQISGPSHGRSKPSVMERLYKLSWQLTPFLWQDIAEGILPALYAAVSPDAEGGAFYGPRGVYELAGGGVKPAKVPARARNDADSRRLWEISEQLTGVRYPNSN</sequence>
<protein>
    <submittedName>
        <fullName evidence="3">Oxidoreductase</fullName>
    </submittedName>
    <submittedName>
        <fullName evidence="4">Short chain dehydrogenase</fullName>
    </submittedName>
</protein>
<dbReference type="CDD" id="cd05327">
    <property type="entry name" value="retinol-DH_like_SDR_c_like"/>
    <property type="match status" value="1"/>
</dbReference>
<dbReference type="Proteomes" id="UP000466894">
    <property type="component" value="Chromosome"/>
</dbReference>
<dbReference type="PANTHER" id="PTHR43157">
    <property type="entry name" value="PHOSPHATIDYLINOSITOL-GLYCAN BIOSYNTHESIS CLASS F PROTEIN-RELATED"/>
    <property type="match status" value="1"/>
</dbReference>
<evidence type="ECO:0000256" key="1">
    <source>
        <dbReference type="ARBA" id="ARBA00023002"/>
    </source>
</evidence>
<evidence type="ECO:0000313" key="3">
    <source>
        <dbReference type="EMBL" id="BBY09217.1"/>
    </source>
</evidence>
<dbReference type="EMBL" id="AP022583">
    <property type="protein sequence ID" value="BBY09217.1"/>
    <property type="molecule type" value="Genomic_DNA"/>
</dbReference>
<comment type="similarity">
    <text evidence="2">Belongs to the short-chain dehydrogenases/reductases (SDR) family.</text>
</comment>
<dbReference type="AlphaFoldDB" id="A0A7I7PKQ3"/>
<dbReference type="PANTHER" id="PTHR43157:SF31">
    <property type="entry name" value="PHOSPHATIDYLINOSITOL-GLYCAN BIOSYNTHESIS CLASS F PROTEIN"/>
    <property type="match status" value="1"/>
</dbReference>
<reference evidence="4 5" key="1">
    <citation type="submission" date="2017-02" db="EMBL/GenBank/DDBJ databases">
        <title>The new phylogeny of genus Mycobacterium.</title>
        <authorList>
            <person name="Tortoli E."/>
            <person name="Trovato A."/>
            <person name="Cirillo D.M."/>
        </authorList>
    </citation>
    <scope>NUCLEOTIDE SEQUENCE [LARGE SCALE GENOMIC DNA]</scope>
    <source>
        <strain evidence="4 5">DSM 45145</strain>
    </source>
</reference>
<dbReference type="PRINTS" id="PR00080">
    <property type="entry name" value="SDRFAMILY"/>
</dbReference>
<dbReference type="GO" id="GO:0016491">
    <property type="term" value="F:oxidoreductase activity"/>
    <property type="evidence" value="ECO:0007669"/>
    <property type="project" value="UniProtKB-KW"/>
</dbReference>
<reference evidence="3 6" key="2">
    <citation type="journal article" date="2019" name="Emerg. Microbes Infect.">
        <title>Comprehensive subspecies identification of 175 nontuberculous mycobacteria species based on 7547 genomic profiles.</title>
        <authorList>
            <person name="Matsumoto Y."/>
            <person name="Kinjo T."/>
            <person name="Motooka D."/>
            <person name="Nabeya D."/>
            <person name="Jung N."/>
            <person name="Uechi K."/>
            <person name="Horii T."/>
            <person name="Iida T."/>
            <person name="Fujita J."/>
            <person name="Nakamura S."/>
        </authorList>
    </citation>
    <scope>NUCLEOTIDE SEQUENCE [LARGE SCALE GENOMIC DNA]</scope>
    <source>
        <strain evidence="3 6">JCM 16367</strain>
    </source>
</reference>
<keyword evidence="5" id="KW-1185">Reference proteome</keyword>
<dbReference type="FunFam" id="3.40.50.720:FF:000399">
    <property type="entry name" value="Probable oxidoreductase"/>
    <property type="match status" value="1"/>
</dbReference>
<reference evidence="3" key="3">
    <citation type="submission" date="2020-02" db="EMBL/GenBank/DDBJ databases">
        <authorList>
            <person name="Matsumoto Y."/>
            <person name="Motooka D."/>
            <person name="Nakamura S."/>
        </authorList>
    </citation>
    <scope>NUCLEOTIDE SEQUENCE</scope>
    <source>
        <strain evidence="3">JCM 16367</strain>
    </source>
</reference>
<dbReference type="InterPro" id="IPR036291">
    <property type="entry name" value="NAD(P)-bd_dom_sf"/>
</dbReference>
<dbReference type="RefSeq" id="WP_083089028.1">
    <property type="nucleotide sequence ID" value="NZ_AP022583.1"/>
</dbReference>
<evidence type="ECO:0000313" key="5">
    <source>
        <dbReference type="Proteomes" id="UP000192374"/>
    </source>
</evidence>
<dbReference type="Gene3D" id="3.40.50.720">
    <property type="entry name" value="NAD(P)-binding Rossmann-like Domain"/>
    <property type="match status" value="1"/>
</dbReference>
<dbReference type="SUPFAM" id="SSF51735">
    <property type="entry name" value="NAD(P)-binding Rossmann-fold domains"/>
    <property type="match status" value="1"/>
</dbReference>
<dbReference type="Proteomes" id="UP000192374">
    <property type="component" value="Unassembled WGS sequence"/>
</dbReference>
<name>A0A7I7PKQ3_9MYCO</name>
<dbReference type="PRINTS" id="PR00081">
    <property type="entry name" value="GDHRDH"/>
</dbReference>
<evidence type="ECO:0000256" key="2">
    <source>
        <dbReference type="RuleBase" id="RU000363"/>
    </source>
</evidence>
<proteinExistence type="inferred from homology"/>
<dbReference type="InterPro" id="IPR002347">
    <property type="entry name" value="SDR_fam"/>
</dbReference>
<organism evidence="3 6">
    <name type="scientific">Mycobacterium noviomagense</name>
    <dbReference type="NCBI Taxonomy" id="459858"/>
    <lineage>
        <taxon>Bacteria</taxon>
        <taxon>Bacillati</taxon>
        <taxon>Actinomycetota</taxon>
        <taxon>Actinomycetes</taxon>
        <taxon>Mycobacteriales</taxon>
        <taxon>Mycobacteriaceae</taxon>
        <taxon>Mycobacterium</taxon>
    </lineage>
</organism>